<proteinExistence type="predicted"/>
<name>A0AAW0GNN7_9APHY</name>
<protein>
    <submittedName>
        <fullName evidence="2">Uncharacterized protein</fullName>
    </submittedName>
</protein>
<keyword evidence="3" id="KW-1185">Reference proteome</keyword>
<evidence type="ECO:0000313" key="2">
    <source>
        <dbReference type="EMBL" id="KAK7695203.1"/>
    </source>
</evidence>
<organism evidence="2 3">
    <name type="scientific">Cerrena zonata</name>
    <dbReference type="NCBI Taxonomy" id="2478898"/>
    <lineage>
        <taxon>Eukaryota</taxon>
        <taxon>Fungi</taxon>
        <taxon>Dikarya</taxon>
        <taxon>Basidiomycota</taxon>
        <taxon>Agaricomycotina</taxon>
        <taxon>Agaricomycetes</taxon>
        <taxon>Polyporales</taxon>
        <taxon>Cerrenaceae</taxon>
        <taxon>Cerrena</taxon>
    </lineage>
</organism>
<accession>A0AAW0GNN7</accession>
<feature type="transmembrane region" description="Helical" evidence="1">
    <location>
        <begin position="53"/>
        <end position="73"/>
    </location>
</feature>
<reference evidence="2 3" key="1">
    <citation type="submission" date="2022-09" db="EMBL/GenBank/DDBJ databases">
        <authorList>
            <person name="Palmer J.M."/>
        </authorList>
    </citation>
    <scope>NUCLEOTIDE SEQUENCE [LARGE SCALE GENOMIC DNA]</scope>
    <source>
        <strain evidence="2 3">DSM 7382</strain>
    </source>
</reference>
<keyword evidence="1" id="KW-0812">Transmembrane</keyword>
<dbReference type="AlphaFoldDB" id="A0AAW0GNN7"/>
<evidence type="ECO:0000313" key="3">
    <source>
        <dbReference type="Proteomes" id="UP001385951"/>
    </source>
</evidence>
<feature type="transmembrane region" description="Helical" evidence="1">
    <location>
        <begin position="12"/>
        <end position="32"/>
    </location>
</feature>
<dbReference type="Proteomes" id="UP001385951">
    <property type="component" value="Unassembled WGS sequence"/>
</dbReference>
<sequence length="115" mass="13450">MTFENHLRRGHPITFGLIILFGIIEIAISAWLTSRFNAHHNYISTGVRDRTRFLLFTSLWTVVFSVLYTLLFWRKGGTAGLCPHQCGQPWRIPLLDLAILDRRRSSHNRCVLRWT</sequence>
<comment type="caution">
    <text evidence="2">The sequence shown here is derived from an EMBL/GenBank/DDBJ whole genome shotgun (WGS) entry which is preliminary data.</text>
</comment>
<dbReference type="EMBL" id="JASBNA010000002">
    <property type="protein sequence ID" value="KAK7695203.1"/>
    <property type="molecule type" value="Genomic_DNA"/>
</dbReference>
<evidence type="ECO:0000256" key="1">
    <source>
        <dbReference type="SAM" id="Phobius"/>
    </source>
</evidence>
<keyword evidence="1" id="KW-0472">Membrane</keyword>
<keyword evidence="1" id="KW-1133">Transmembrane helix</keyword>
<gene>
    <name evidence="2" type="ORF">QCA50_002393</name>
</gene>